<evidence type="ECO:0000313" key="3">
    <source>
        <dbReference type="Proteomes" id="UP000694727"/>
    </source>
</evidence>
<name>A0A8D0UFT1_PIG</name>
<sequence>MRSREGMHLGARTDALLCSGTRPSWTPGLEAGRLPGRRRVPCLDGSRAPACSPAQELMEVIHLHLVKEYIIRLSKRRLVLRTPEQQQQLAGHILANAELIQNFCTENGSPATWLHRALPTLAEIIRLQDPSAIKIEVATYATWYPDFSKGHLSAILAIKGNLSSSEVKSIRSILDINTGAHEPSKPLFSLINVG</sequence>
<organism evidence="2 3">
    <name type="scientific">Sus scrofa</name>
    <name type="common">Pig</name>
    <dbReference type="NCBI Taxonomy" id="9823"/>
    <lineage>
        <taxon>Eukaryota</taxon>
        <taxon>Metazoa</taxon>
        <taxon>Chordata</taxon>
        <taxon>Craniata</taxon>
        <taxon>Vertebrata</taxon>
        <taxon>Euteleostomi</taxon>
        <taxon>Mammalia</taxon>
        <taxon>Eutheria</taxon>
        <taxon>Laurasiatheria</taxon>
        <taxon>Artiodactyla</taxon>
        <taxon>Suina</taxon>
        <taxon>Suidae</taxon>
        <taxon>Sus</taxon>
    </lineage>
</organism>
<dbReference type="GO" id="GO:0006887">
    <property type="term" value="P:exocytosis"/>
    <property type="evidence" value="ECO:0007669"/>
    <property type="project" value="InterPro"/>
</dbReference>
<comment type="similarity">
    <text evidence="1">Belongs to the SEC6 family.</text>
</comment>
<dbReference type="Gene3D" id="1.10.357.70">
    <property type="entry name" value="Exocyst complex component Sec6, C-terminal domain"/>
    <property type="match status" value="1"/>
</dbReference>
<dbReference type="AlphaFoldDB" id="A0A8D0UFT1"/>
<dbReference type="InterPro" id="IPR010326">
    <property type="entry name" value="EXOC3/Sec6"/>
</dbReference>
<dbReference type="PANTHER" id="PTHR21292">
    <property type="entry name" value="EXOCYST COMPLEX COMPONENT SEC6-RELATED"/>
    <property type="match status" value="1"/>
</dbReference>
<evidence type="ECO:0000313" key="2">
    <source>
        <dbReference type="Ensembl" id="ENSSSCP00025001673.1"/>
    </source>
</evidence>
<protein>
    <recommendedName>
        <fullName evidence="4">Tumor necrosis factor alpha-induced protein 2</fullName>
    </recommendedName>
</protein>
<dbReference type="GO" id="GO:0000145">
    <property type="term" value="C:exocyst"/>
    <property type="evidence" value="ECO:0007669"/>
    <property type="project" value="InterPro"/>
</dbReference>
<accession>A0A8D0UFT1</accession>
<dbReference type="PANTHER" id="PTHR21292:SF4">
    <property type="entry name" value="TUMOR NECROSIS FACTOR ALPHA-INDUCED PROTEIN 2"/>
    <property type="match status" value="1"/>
</dbReference>
<reference evidence="2" key="1">
    <citation type="submission" date="2025-08" db="UniProtKB">
        <authorList>
            <consortium name="Ensembl"/>
        </authorList>
    </citation>
    <scope>IDENTIFICATION</scope>
</reference>
<dbReference type="Pfam" id="PF06046">
    <property type="entry name" value="Sec6"/>
    <property type="match status" value="1"/>
</dbReference>
<dbReference type="Proteomes" id="UP000694727">
    <property type="component" value="Unplaced"/>
</dbReference>
<proteinExistence type="inferred from homology"/>
<dbReference type="Ensembl" id="ENSSSCT00025004331.1">
    <property type="protein sequence ID" value="ENSSSCP00025001673.1"/>
    <property type="gene ID" value="ENSSSCG00025003293.1"/>
</dbReference>
<dbReference type="InterPro" id="IPR042532">
    <property type="entry name" value="EXOC3/Sec6_C"/>
</dbReference>
<evidence type="ECO:0000256" key="1">
    <source>
        <dbReference type="ARBA" id="ARBA00009447"/>
    </source>
</evidence>
<evidence type="ECO:0008006" key="4">
    <source>
        <dbReference type="Google" id="ProtNLM"/>
    </source>
</evidence>